<dbReference type="KEGG" id="aant:HUK68_00265"/>
<dbReference type="Gene3D" id="2.60.40.1610">
    <property type="entry name" value="Domain of unknown function DUF1254"/>
    <property type="match status" value="1"/>
</dbReference>
<dbReference type="EMBL" id="CP054840">
    <property type="protein sequence ID" value="QKV51446.1"/>
    <property type="molecule type" value="Genomic_DNA"/>
</dbReference>
<organism evidence="3 4">
    <name type="scientific">Comamonas antarctica</name>
    <dbReference type="NCBI Taxonomy" id="2743470"/>
    <lineage>
        <taxon>Bacteria</taxon>
        <taxon>Pseudomonadati</taxon>
        <taxon>Pseudomonadota</taxon>
        <taxon>Betaproteobacteria</taxon>
        <taxon>Burkholderiales</taxon>
        <taxon>Comamonadaceae</taxon>
        <taxon>Comamonas</taxon>
    </lineage>
</organism>
<gene>
    <name evidence="3" type="ORF">HUK68_00265</name>
</gene>
<accession>A0A6N1X048</accession>
<dbReference type="SUPFAM" id="SSF160935">
    <property type="entry name" value="VPA0735-like"/>
    <property type="match status" value="1"/>
</dbReference>
<reference evidence="3 4" key="1">
    <citation type="submission" date="2020-06" db="EMBL/GenBank/DDBJ databases">
        <title>Acidovorax antarctica sp. nov., isolated from Corinth ice sheet soil, Antarctic Fields Peninsula.</title>
        <authorList>
            <person name="Xu Q."/>
            <person name="Peng F."/>
        </authorList>
    </citation>
    <scope>NUCLEOTIDE SEQUENCE [LARGE SCALE GENOMIC DNA]</scope>
    <source>
        <strain evidence="3 4">16-35-5</strain>
    </source>
</reference>
<dbReference type="PANTHER" id="PTHR36509:SF2">
    <property type="entry name" value="BLL3101 PROTEIN"/>
    <property type="match status" value="1"/>
</dbReference>
<evidence type="ECO:0000259" key="1">
    <source>
        <dbReference type="Pfam" id="PF06742"/>
    </source>
</evidence>
<feature type="domain" description="DUF1254" evidence="2">
    <location>
        <begin position="57"/>
        <end position="172"/>
    </location>
</feature>
<protein>
    <submittedName>
        <fullName evidence="3">DUF1254 domain-containing protein</fullName>
    </submittedName>
</protein>
<dbReference type="Proteomes" id="UP000509579">
    <property type="component" value="Chromosome"/>
</dbReference>
<proteinExistence type="predicted"/>
<dbReference type="InterPro" id="IPR010621">
    <property type="entry name" value="DUF1214"/>
</dbReference>
<sequence>MAGFQASTAAAQTRPDDKTLADSYVYLLGRGLVIRQEHLDAKAPGFAYNQIKYNPLGSADFVNPNFDVAYLEAWFAVDDHTPVILEVPKVEGRYYTAQLLDEWGEVIANINERAFPSRPYGKFALVKPGSRPQLPPDVVPIALHSSKAKFLGRVEIKGDPEGALKLQKQFLVHSAGTPSIAPPPDMPEFDNNALIGAALFDHLEERLGSALDVAPNAARMQQQARSIAAYIASGKAARDDIDARLVQVVRAFETYALTKSAPNRNHWVGGAAAGNYLGNYWLRTSVNYAGIWANTADEVLYFVATKDSEERPLDGSQQYVMHFPADRLPDAVVDAYWSVILVGVPDYRVVPNALQRYNFNNHSALQKEADGSLKIGVGPQPPAGVPQSNWIPSAQGKPFSLTFRTYVPKDSVIRGDWQPVPVARVP</sequence>
<keyword evidence="4" id="KW-1185">Reference proteome</keyword>
<dbReference type="InterPro" id="IPR037049">
    <property type="entry name" value="DUF1214_C_sf"/>
</dbReference>
<evidence type="ECO:0000259" key="2">
    <source>
        <dbReference type="Pfam" id="PF06863"/>
    </source>
</evidence>
<dbReference type="AlphaFoldDB" id="A0A6N1X048"/>
<dbReference type="InterPro" id="IPR037050">
    <property type="entry name" value="DUF1254_sf"/>
</dbReference>
<evidence type="ECO:0000313" key="3">
    <source>
        <dbReference type="EMBL" id="QKV51446.1"/>
    </source>
</evidence>
<dbReference type="RefSeq" id="WP_175502383.1">
    <property type="nucleotide sequence ID" value="NZ_CP054840.1"/>
</dbReference>
<feature type="domain" description="DUF1214" evidence="1">
    <location>
        <begin position="299"/>
        <end position="409"/>
    </location>
</feature>
<dbReference type="Pfam" id="PF06863">
    <property type="entry name" value="DUF1254"/>
    <property type="match status" value="1"/>
</dbReference>
<name>A0A6N1X048_9BURK</name>
<dbReference type="Pfam" id="PF06742">
    <property type="entry name" value="DUF1214"/>
    <property type="match status" value="1"/>
</dbReference>
<evidence type="ECO:0000313" key="4">
    <source>
        <dbReference type="Proteomes" id="UP000509579"/>
    </source>
</evidence>
<dbReference type="PANTHER" id="PTHR36509">
    <property type="entry name" value="BLL3101 PROTEIN"/>
    <property type="match status" value="1"/>
</dbReference>
<dbReference type="InterPro" id="IPR010679">
    <property type="entry name" value="DUF1254"/>
</dbReference>
<dbReference type="Gene3D" id="2.60.120.600">
    <property type="entry name" value="Domain of unknown function DUF1214, C-terminal domain"/>
    <property type="match status" value="1"/>
</dbReference>